<keyword evidence="3" id="KW-1185">Reference proteome</keyword>
<reference evidence="2" key="1">
    <citation type="journal article" date="2020" name="Stud. Mycol.">
        <title>101 Dothideomycetes genomes: a test case for predicting lifestyles and emergence of pathogens.</title>
        <authorList>
            <person name="Haridas S."/>
            <person name="Albert R."/>
            <person name="Binder M."/>
            <person name="Bloem J."/>
            <person name="Labutti K."/>
            <person name="Salamov A."/>
            <person name="Andreopoulos B."/>
            <person name="Baker S."/>
            <person name="Barry K."/>
            <person name="Bills G."/>
            <person name="Bluhm B."/>
            <person name="Cannon C."/>
            <person name="Castanera R."/>
            <person name="Culley D."/>
            <person name="Daum C."/>
            <person name="Ezra D."/>
            <person name="Gonzalez J."/>
            <person name="Henrissat B."/>
            <person name="Kuo A."/>
            <person name="Liang C."/>
            <person name="Lipzen A."/>
            <person name="Lutzoni F."/>
            <person name="Magnuson J."/>
            <person name="Mondo S."/>
            <person name="Nolan M."/>
            <person name="Ohm R."/>
            <person name="Pangilinan J."/>
            <person name="Park H.-J."/>
            <person name="Ramirez L."/>
            <person name="Alfaro M."/>
            <person name="Sun H."/>
            <person name="Tritt A."/>
            <person name="Yoshinaga Y."/>
            <person name="Zwiers L.-H."/>
            <person name="Turgeon B."/>
            <person name="Goodwin S."/>
            <person name="Spatafora J."/>
            <person name="Crous P."/>
            <person name="Grigoriev I."/>
        </authorList>
    </citation>
    <scope>NUCLEOTIDE SEQUENCE</scope>
    <source>
        <strain evidence="2">CBS 262.69</strain>
    </source>
</reference>
<name>A0A6G1HRU1_9PEZI</name>
<feature type="region of interest" description="Disordered" evidence="1">
    <location>
        <begin position="1"/>
        <end position="55"/>
    </location>
</feature>
<accession>A0A6G1HRU1</accession>
<evidence type="ECO:0000256" key="1">
    <source>
        <dbReference type="SAM" id="MobiDB-lite"/>
    </source>
</evidence>
<proteinExistence type="predicted"/>
<dbReference type="Proteomes" id="UP000799640">
    <property type="component" value="Unassembled WGS sequence"/>
</dbReference>
<feature type="compositionally biased region" description="Polar residues" evidence="1">
    <location>
        <begin position="7"/>
        <end position="17"/>
    </location>
</feature>
<protein>
    <submittedName>
        <fullName evidence="2">Uncharacterized protein</fullName>
    </submittedName>
</protein>
<evidence type="ECO:0000313" key="2">
    <source>
        <dbReference type="EMBL" id="KAF2398557.1"/>
    </source>
</evidence>
<sequence length="89" mass="10120">MPVLRSGRQTVGHQSSAVPRRTTRRKVPSLPPPAADWRVYPIPESQNPPVEVEKGPAAELRELEVKRNRMSQALWDRVQGFSRRRRGGP</sequence>
<evidence type="ECO:0000313" key="3">
    <source>
        <dbReference type="Proteomes" id="UP000799640"/>
    </source>
</evidence>
<dbReference type="AlphaFoldDB" id="A0A6G1HRU1"/>
<dbReference type="EMBL" id="ML996699">
    <property type="protein sequence ID" value="KAF2398557.1"/>
    <property type="molecule type" value="Genomic_DNA"/>
</dbReference>
<gene>
    <name evidence="2" type="ORF">EJ06DRAFT_531666</name>
</gene>
<organism evidence="2 3">
    <name type="scientific">Trichodelitschia bisporula</name>
    <dbReference type="NCBI Taxonomy" id="703511"/>
    <lineage>
        <taxon>Eukaryota</taxon>
        <taxon>Fungi</taxon>
        <taxon>Dikarya</taxon>
        <taxon>Ascomycota</taxon>
        <taxon>Pezizomycotina</taxon>
        <taxon>Dothideomycetes</taxon>
        <taxon>Dothideomycetes incertae sedis</taxon>
        <taxon>Phaeotrichales</taxon>
        <taxon>Phaeotrichaceae</taxon>
        <taxon>Trichodelitschia</taxon>
    </lineage>
</organism>